<evidence type="ECO:0008006" key="9">
    <source>
        <dbReference type="Google" id="ProtNLM"/>
    </source>
</evidence>
<evidence type="ECO:0000256" key="1">
    <source>
        <dbReference type="ARBA" id="ARBA00004141"/>
    </source>
</evidence>
<comment type="caution">
    <text evidence="7">The sequence shown here is derived from an EMBL/GenBank/DDBJ whole genome shotgun (WGS) entry which is preliminary data.</text>
</comment>
<gene>
    <name evidence="7" type="ORF">D9Q98_000461</name>
</gene>
<dbReference type="Pfam" id="PF04117">
    <property type="entry name" value="Mpv17_PMP22"/>
    <property type="match status" value="1"/>
</dbReference>
<feature type="compositionally biased region" description="Low complexity" evidence="6">
    <location>
        <begin position="52"/>
        <end position="68"/>
    </location>
</feature>
<dbReference type="InterPro" id="IPR007248">
    <property type="entry name" value="Mpv17_PMP22"/>
</dbReference>
<dbReference type="OrthoDB" id="10267969at2759"/>
<dbReference type="GO" id="GO:0016020">
    <property type="term" value="C:membrane"/>
    <property type="evidence" value="ECO:0007669"/>
    <property type="project" value="UniProtKB-SubCell"/>
</dbReference>
<keyword evidence="3" id="KW-0812">Transmembrane</keyword>
<dbReference type="AlphaFoldDB" id="A0A9D4TYA7"/>
<reference evidence="7" key="2">
    <citation type="submission" date="2020-11" db="EMBL/GenBank/DDBJ databases">
        <authorList>
            <person name="Cecchin M."/>
            <person name="Marcolungo L."/>
            <person name="Rossato M."/>
            <person name="Girolomoni L."/>
            <person name="Cosentino E."/>
            <person name="Cuine S."/>
            <person name="Li-Beisson Y."/>
            <person name="Delledonne M."/>
            <person name="Ballottari M."/>
        </authorList>
    </citation>
    <scope>NUCLEOTIDE SEQUENCE</scope>
    <source>
        <strain evidence="7">211/11P</strain>
        <tissue evidence="7">Whole cell</tissue>
    </source>
</reference>
<dbReference type="GO" id="GO:0005737">
    <property type="term" value="C:cytoplasm"/>
    <property type="evidence" value="ECO:0007669"/>
    <property type="project" value="TreeGrafter"/>
</dbReference>
<evidence type="ECO:0000256" key="2">
    <source>
        <dbReference type="ARBA" id="ARBA00006824"/>
    </source>
</evidence>
<evidence type="ECO:0000256" key="3">
    <source>
        <dbReference type="ARBA" id="ARBA00022692"/>
    </source>
</evidence>
<evidence type="ECO:0000256" key="4">
    <source>
        <dbReference type="ARBA" id="ARBA00022989"/>
    </source>
</evidence>
<evidence type="ECO:0000313" key="8">
    <source>
        <dbReference type="Proteomes" id="UP001055712"/>
    </source>
</evidence>
<comment type="subcellular location">
    <subcellularLocation>
        <location evidence="1">Membrane</location>
        <topology evidence="1">Multi-pass membrane protein</topology>
    </subcellularLocation>
</comment>
<organism evidence="7 8">
    <name type="scientific">Chlorella vulgaris</name>
    <name type="common">Green alga</name>
    <dbReference type="NCBI Taxonomy" id="3077"/>
    <lineage>
        <taxon>Eukaryota</taxon>
        <taxon>Viridiplantae</taxon>
        <taxon>Chlorophyta</taxon>
        <taxon>core chlorophytes</taxon>
        <taxon>Trebouxiophyceae</taxon>
        <taxon>Chlorellales</taxon>
        <taxon>Chlorellaceae</taxon>
        <taxon>Chlorella clade</taxon>
        <taxon>Chlorella</taxon>
    </lineage>
</organism>
<dbReference type="EMBL" id="SIDB01000001">
    <property type="protein sequence ID" value="KAI3438018.1"/>
    <property type="molecule type" value="Genomic_DNA"/>
</dbReference>
<reference evidence="7" key="1">
    <citation type="journal article" date="2019" name="Plant J.">
        <title>Chlorella vulgaris genome assembly and annotation reveals the molecular basis for metabolic acclimation to high light conditions.</title>
        <authorList>
            <person name="Cecchin M."/>
            <person name="Marcolungo L."/>
            <person name="Rossato M."/>
            <person name="Girolomoni L."/>
            <person name="Cosentino E."/>
            <person name="Cuine S."/>
            <person name="Li-Beisson Y."/>
            <person name="Delledonne M."/>
            <person name="Ballottari M."/>
        </authorList>
    </citation>
    <scope>NUCLEOTIDE SEQUENCE</scope>
    <source>
        <strain evidence="7">211/11P</strain>
    </source>
</reference>
<dbReference type="PANTHER" id="PTHR11266">
    <property type="entry name" value="PEROXISOMAL MEMBRANE PROTEIN 2, PXMP2 MPV17"/>
    <property type="match status" value="1"/>
</dbReference>
<comment type="similarity">
    <text evidence="2">Belongs to the peroxisomal membrane protein PXMP2/4 family.</text>
</comment>
<keyword evidence="8" id="KW-1185">Reference proteome</keyword>
<dbReference type="Proteomes" id="UP001055712">
    <property type="component" value="Unassembled WGS sequence"/>
</dbReference>
<protein>
    <recommendedName>
        <fullName evidence="9">Protein Mpv17</fullName>
    </recommendedName>
</protein>
<sequence>MAAFVSRATLSSAALTSLAPRSSTLGQSRRCLRRSSGRQASNPRCQAPPNGAASFSADADSWGSSDSAPLEPLNLQQPADEGAPAAPAVTKPATGPLAAVKGALMAYDRAVKTRPVLTKAITSLAGFAIGDRIAQGVSGNAYDPLRCLRLSLYGLLVDGPVGHAWYKLLDKHVYPEDPTCTQSVLIKTALDQLVWGPIMTLIFFALLKTLEGHPDLILTTIQQRFWPTMIANYAVWPLAHLINFRYVPSDWRILFNNVIAIGWTTYLSFTCGGPSVVSPGGVEVAATAASTLLSVLPCHKVDDAMSLPGVGEAVQHVAAIEHIISCWGTKSLPNADLLVSYWHMKAEVMQRVCQQPIRLPPS</sequence>
<dbReference type="PANTHER" id="PTHR11266:SF17">
    <property type="entry name" value="PROTEIN MPV17"/>
    <property type="match status" value="1"/>
</dbReference>
<evidence type="ECO:0000256" key="6">
    <source>
        <dbReference type="SAM" id="MobiDB-lite"/>
    </source>
</evidence>
<proteinExistence type="inferred from homology"/>
<keyword evidence="4" id="KW-1133">Transmembrane helix</keyword>
<evidence type="ECO:0000313" key="7">
    <source>
        <dbReference type="EMBL" id="KAI3438018.1"/>
    </source>
</evidence>
<feature type="region of interest" description="Disordered" evidence="6">
    <location>
        <begin position="19"/>
        <end position="90"/>
    </location>
</feature>
<accession>A0A9D4TYA7</accession>
<keyword evidence="5" id="KW-0472">Membrane</keyword>
<evidence type="ECO:0000256" key="5">
    <source>
        <dbReference type="ARBA" id="ARBA00023136"/>
    </source>
</evidence>
<name>A0A9D4TYA7_CHLVU</name>